<dbReference type="SUPFAM" id="SSF56712">
    <property type="entry name" value="Prokaryotic type I DNA topoisomerase"/>
    <property type="match status" value="1"/>
</dbReference>
<sequence length="183" mass="20976">MVHASINTVGVDLSCGEGNMFRANGSIIANPGFLKVYQEGLDDAKKEKALGEEKLLPELVEGDKVKLKEINPHQHFTEPPPRYTEASLIKVLEEFGIGRPSTYATIIYTLQNREYVVYDQKRFKPTDVGRIVNKFLTQHFTKYVDYDFTANLEDDLDAISRGEQAWVPMMRQFWSPFKKQVDI</sequence>
<dbReference type="Pfam" id="PF01131">
    <property type="entry name" value="Topoisom_bac"/>
    <property type="match status" value="1"/>
</dbReference>
<organism evidence="5">
    <name type="scientific">marine sediment metagenome</name>
    <dbReference type="NCBI Taxonomy" id="412755"/>
    <lineage>
        <taxon>unclassified sequences</taxon>
        <taxon>metagenomes</taxon>
        <taxon>ecological metagenomes</taxon>
    </lineage>
</organism>
<dbReference type="InterPro" id="IPR023405">
    <property type="entry name" value="Topo_IA_core_domain"/>
</dbReference>
<evidence type="ECO:0000256" key="1">
    <source>
        <dbReference type="ARBA" id="ARBA00023029"/>
    </source>
</evidence>
<keyword evidence="3" id="KW-0413">Isomerase</keyword>
<dbReference type="InterPro" id="IPR013497">
    <property type="entry name" value="Topo_IA_cen"/>
</dbReference>
<dbReference type="InterPro" id="IPR000380">
    <property type="entry name" value="Topo_IA"/>
</dbReference>
<dbReference type="InterPro" id="IPR003602">
    <property type="entry name" value="Topo_IA_DNA-bd_dom"/>
</dbReference>
<evidence type="ECO:0000259" key="4">
    <source>
        <dbReference type="PROSITE" id="PS52039"/>
    </source>
</evidence>
<keyword evidence="1" id="KW-0799">Topoisomerase</keyword>
<dbReference type="PROSITE" id="PS52039">
    <property type="entry name" value="TOPO_IA_2"/>
    <property type="match status" value="1"/>
</dbReference>
<protein>
    <recommendedName>
        <fullName evidence="4">Topo IA-type catalytic domain-containing protein</fullName>
    </recommendedName>
</protein>
<gene>
    <name evidence="5" type="ORF">S01H4_42748</name>
</gene>
<dbReference type="GO" id="GO:0006265">
    <property type="term" value="P:DNA topological change"/>
    <property type="evidence" value="ECO:0007669"/>
    <property type="project" value="InterPro"/>
</dbReference>
<accession>X1DAB2</accession>
<feature type="domain" description="Topo IA-type catalytic" evidence="4">
    <location>
        <begin position="1"/>
        <end position="181"/>
    </location>
</feature>
<evidence type="ECO:0000256" key="2">
    <source>
        <dbReference type="ARBA" id="ARBA00023125"/>
    </source>
</evidence>
<reference evidence="5" key="1">
    <citation type="journal article" date="2014" name="Front. Microbiol.">
        <title>High frequency of phylogenetically diverse reductive dehalogenase-homologous genes in deep subseafloor sedimentary metagenomes.</title>
        <authorList>
            <person name="Kawai M."/>
            <person name="Futagami T."/>
            <person name="Toyoda A."/>
            <person name="Takaki Y."/>
            <person name="Nishi S."/>
            <person name="Hori S."/>
            <person name="Arai W."/>
            <person name="Tsubouchi T."/>
            <person name="Morono Y."/>
            <person name="Uchiyama I."/>
            <person name="Ito T."/>
            <person name="Fujiyama A."/>
            <person name="Inagaki F."/>
            <person name="Takami H."/>
        </authorList>
    </citation>
    <scope>NUCLEOTIDE SEQUENCE</scope>
    <source>
        <strain evidence="5">Expedition CK06-06</strain>
    </source>
</reference>
<feature type="non-terminal residue" evidence="5">
    <location>
        <position position="183"/>
    </location>
</feature>
<dbReference type="GO" id="GO:0003677">
    <property type="term" value="F:DNA binding"/>
    <property type="evidence" value="ECO:0007669"/>
    <property type="project" value="UniProtKB-KW"/>
</dbReference>
<dbReference type="Gene3D" id="1.10.460.10">
    <property type="entry name" value="Topoisomerase I, domain 2"/>
    <property type="match status" value="1"/>
</dbReference>
<dbReference type="GO" id="GO:0003917">
    <property type="term" value="F:DNA topoisomerase type I (single strand cut, ATP-independent) activity"/>
    <property type="evidence" value="ECO:0007669"/>
    <property type="project" value="InterPro"/>
</dbReference>
<evidence type="ECO:0000256" key="3">
    <source>
        <dbReference type="ARBA" id="ARBA00023235"/>
    </source>
</evidence>
<dbReference type="SMART" id="SM00437">
    <property type="entry name" value="TOP1Ac"/>
    <property type="match status" value="1"/>
</dbReference>
<dbReference type="EMBL" id="BART01023510">
    <property type="protein sequence ID" value="GAG93366.1"/>
    <property type="molecule type" value="Genomic_DNA"/>
</dbReference>
<dbReference type="PANTHER" id="PTHR42785:SF1">
    <property type="entry name" value="DNA TOPOISOMERASE"/>
    <property type="match status" value="1"/>
</dbReference>
<keyword evidence="2" id="KW-0238">DNA-binding</keyword>
<dbReference type="InterPro" id="IPR013824">
    <property type="entry name" value="Topo_IA_cen_sub1"/>
</dbReference>
<dbReference type="AlphaFoldDB" id="X1DAB2"/>
<evidence type="ECO:0000313" key="5">
    <source>
        <dbReference type="EMBL" id="GAG93366.1"/>
    </source>
</evidence>
<proteinExistence type="predicted"/>
<dbReference type="PANTHER" id="PTHR42785">
    <property type="entry name" value="DNA TOPOISOMERASE, TYPE IA, CORE"/>
    <property type="match status" value="1"/>
</dbReference>
<comment type="caution">
    <text evidence="5">The sequence shown here is derived from an EMBL/GenBank/DDBJ whole genome shotgun (WGS) entry which is preliminary data.</text>
</comment>
<name>X1DAB2_9ZZZZ</name>